<dbReference type="AlphaFoldDB" id="A0A5S4ERZ6"/>
<name>A0A5S4ERZ6_9PROT</name>
<evidence type="ECO:0000313" key="2">
    <source>
        <dbReference type="Proteomes" id="UP000306324"/>
    </source>
</evidence>
<reference evidence="1 2" key="1">
    <citation type="submission" date="2019-04" db="EMBL/GenBank/DDBJ databases">
        <title>A novel phosphate-accumulating bacterium identified in bioreactor for phosphate removal from wastewater.</title>
        <authorList>
            <person name="Kotlyarov R.Y."/>
            <person name="Beletsky A.V."/>
            <person name="Kallistova A.Y."/>
            <person name="Dorofeev A.G."/>
            <person name="Nikolaev Y.Y."/>
            <person name="Pimenov N.V."/>
            <person name="Ravin N.V."/>
            <person name="Mardanov A.V."/>
        </authorList>
    </citation>
    <scope>NUCLEOTIDE SEQUENCE [LARGE SCALE GENOMIC DNA]</scope>
    <source>
        <strain evidence="1 2">Bin19</strain>
    </source>
</reference>
<accession>A0A5S4ERZ6</accession>
<dbReference type="EMBL" id="SWAD01000009">
    <property type="protein sequence ID" value="TMQ78280.1"/>
    <property type="molecule type" value="Genomic_DNA"/>
</dbReference>
<comment type="caution">
    <text evidence="1">The sequence shown here is derived from an EMBL/GenBank/DDBJ whole genome shotgun (WGS) entry which is preliminary data.</text>
</comment>
<keyword evidence="2" id="KW-1185">Reference proteome</keyword>
<organism evidence="1 2">
    <name type="scientific">Candidatus Accumulibacter phosphatis</name>
    <dbReference type="NCBI Taxonomy" id="327160"/>
    <lineage>
        <taxon>Bacteria</taxon>
        <taxon>Pseudomonadati</taxon>
        <taxon>Pseudomonadota</taxon>
        <taxon>Betaproteobacteria</taxon>
        <taxon>Candidatus Accumulibacter</taxon>
    </lineage>
</organism>
<protein>
    <submittedName>
        <fullName evidence="1">Uncharacterized protein</fullName>
    </submittedName>
</protein>
<evidence type="ECO:0000313" key="1">
    <source>
        <dbReference type="EMBL" id="TMQ78280.1"/>
    </source>
</evidence>
<sequence>MLPLHQEHIVVKPRISALSLKRVAARSTLAESRHRLRSTR</sequence>
<dbReference type="Proteomes" id="UP000306324">
    <property type="component" value="Unassembled WGS sequence"/>
</dbReference>
<proteinExistence type="predicted"/>
<gene>
    <name evidence="1" type="ORF">ACCUM_1836</name>
</gene>